<reference evidence="1" key="1">
    <citation type="submission" date="2020-05" db="EMBL/GenBank/DDBJ databases">
        <authorList>
            <person name="Delgado-Blas J."/>
        </authorList>
    </citation>
    <scope>NUCLEOTIDE SEQUENCE</scope>
    <source>
        <strain evidence="1">BB1468</strain>
    </source>
</reference>
<dbReference type="EMBL" id="CAHPRB010000008">
    <property type="protein sequence ID" value="CAB5570332.1"/>
    <property type="molecule type" value="Genomic_DNA"/>
</dbReference>
<name>A0ABN7GM45_9ENTR</name>
<proteinExistence type="predicted"/>
<keyword evidence="2" id="KW-1185">Reference proteome</keyword>
<dbReference type="Proteomes" id="UP000835792">
    <property type="component" value="Unassembled WGS sequence"/>
</dbReference>
<accession>A0ABN7GM45</accession>
<evidence type="ECO:0000313" key="2">
    <source>
        <dbReference type="Proteomes" id="UP000835792"/>
    </source>
</evidence>
<evidence type="ECO:0000313" key="1">
    <source>
        <dbReference type="EMBL" id="CAB5570332.1"/>
    </source>
</evidence>
<protein>
    <submittedName>
        <fullName evidence="1">Uncharacterized protein</fullName>
    </submittedName>
</protein>
<comment type="caution">
    <text evidence="1">The sequence shown here is derived from an EMBL/GenBank/DDBJ whole genome shotgun (WGS) entry which is preliminary data.</text>
</comment>
<sequence length="55" mass="6214">MPEGSGCRCSFFWKEDSGNTEDIFEYNGMMMLLIVLMTSNDLSLVQEMGKISPET</sequence>
<organism evidence="1 2">
    <name type="scientific">Citrobacter youngae</name>
    <dbReference type="NCBI Taxonomy" id="133448"/>
    <lineage>
        <taxon>Bacteria</taxon>
        <taxon>Pseudomonadati</taxon>
        <taxon>Pseudomonadota</taxon>
        <taxon>Gammaproteobacteria</taxon>
        <taxon>Enterobacterales</taxon>
        <taxon>Enterobacteriaceae</taxon>
        <taxon>Citrobacter</taxon>
        <taxon>Citrobacter freundii complex</taxon>
    </lineage>
</organism>
<gene>
    <name evidence="1" type="ORF">GHA_02482</name>
</gene>